<protein>
    <recommendedName>
        <fullName evidence="6">FLZ-type domain-containing protein</fullName>
    </recommendedName>
</protein>
<evidence type="ECO:0000256" key="5">
    <source>
        <dbReference type="PROSITE-ProRule" id="PRU01131"/>
    </source>
</evidence>
<dbReference type="Proteomes" id="UP001085076">
    <property type="component" value="Miscellaneous, Linkage group lg01"/>
</dbReference>
<dbReference type="EMBL" id="JAGGNH010000001">
    <property type="protein sequence ID" value="KAJ0985309.1"/>
    <property type="molecule type" value="Genomic_DNA"/>
</dbReference>
<dbReference type="OrthoDB" id="673206at2759"/>
<feature type="zinc finger region" description="FLZ-type" evidence="5">
    <location>
        <begin position="87"/>
        <end position="131"/>
    </location>
</feature>
<evidence type="ECO:0000313" key="8">
    <source>
        <dbReference type="Proteomes" id="UP001085076"/>
    </source>
</evidence>
<comment type="subcellular location">
    <subcellularLocation>
        <location evidence="1">Cytoplasm</location>
    </subcellularLocation>
</comment>
<evidence type="ECO:0000256" key="3">
    <source>
        <dbReference type="ARBA" id="ARBA00022490"/>
    </source>
</evidence>
<dbReference type="AlphaFoldDB" id="A0A9D5HQM4"/>
<keyword evidence="3" id="KW-0963">Cytoplasm</keyword>
<evidence type="ECO:0000256" key="1">
    <source>
        <dbReference type="ARBA" id="ARBA00004496"/>
    </source>
</evidence>
<evidence type="ECO:0000259" key="6">
    <source>
        <dbReference type="PROSITE" id="PS51795"/>
    </source>
</evidence>
<evidence type="ECO:0000256" key="4">
    <source>
        <dbReference type="ARBA" id="ARBA00022723"/>
    </source>
</evidence>
<dbReference type="GO" id="GO:0005737">
    <property type="term" value="C:cytoplasm"/>
    <property type="evidence" value="ECO:0007669"/>
    <property type="project" value="UniProtKB-SubCell"/>
</dbReference>
<accession>A0A9D5HQM4</accession>
<feature type="domain" description="FLZ-type" evidence="6">
    <location>
        <begin position="87"/>
        <end position="131"/>
    </location>
</feature>
<dbReference type="GO" id="GO:0046872">
    <property type="term" value="F:metal ion binding"/>
    <property type="evidence" value="ECO:0007669"/>
    <property type="project" value="UniProtKB-KW"/>
</dbReference>
<reference evidence="7" key="2">
    <citation type="journal article" date="2022" name="Hortic Res">
        <title>The genome of Dioscorea zingiberensis sheds light on the biosynthesis, origin and evolution of the medicinally important diosgenin saponins.</title>
        <authorList>
            <person name="Li Y."/>
            <person name="Tan C."/>
            <person name="Li Z."/>
            <person name="Guo J."/>
            <person name="Li S."/>
            <person name="Chen X."/>
            <person name="Wang C."/>
            <person name="Dai X."/>
            <person name="Yang H."/>
            <person name="Song W."/>
            <person name="Hou L."/>
            <person name="Xu J."/>
            <person name="Tong Z."/>
            <person name="Xu A."/>
            <person name="Yuan X."/>
            <person name="Wang W."/>
            <person name="Yang Q."/>
            <person name="Chen L."/>
            <person name="Sun Z."/>
            <person name="Wang K."/>
            <person name="Pan B."/>
            <person name="Chen J."/>
            <person name="Bao Y."/>
            <person name="Liu F."/>
            <person name="Qi X."/>
            <person name="Gang D.R."/>
            <person name="Wen J."/>
            <person name="Li J."/>
        </authorList>
    </citation>
    <scope>NUCLEOTIDE SEQUENCE</scope>
    <source>
        <strain evidence="7">Dzin_1.0</strain>
    </source>
</reference>
<proteinExistence type="inferred from homology"/>
<reference evidence="7" key="1">
    <citation type="submission" date="2021-03" db="EMBL/GenBank/DDBJ databases">
        <authorList>
            <person name="Li Z."/>
            <person name="Yang C."/>
        </authorList>
    </citation>
    <scope>NUCLEOTIDE SEQUENCE</scope>
    <source>
        <strain evidence="7">Dzin_1.0</strain>
        <tissue evidence="7">Leaf</tissue>
    </source>
</reference>
<organism evidence="7 8">
    <name type="scientific">Dioscorea zingiberensis</name>
    <dbReference type="NCBI Taxonomy" id="325984"/>
    <lineage>
        <taxon>Eukaryota</taxon>
        <taxon>Viridiplantae</taxon>
        <taxon>Streptophyta</taxon>
        <taxon>Embryophyta</taxon>
        <taxon>Tracheophyta</taxon>
        <taxon>Spermatophyta</taxon>
        <taxon>Magnoliopsida</taxon>
        <taxon>Liliopsida</taxon>
        <taxon>Dioscoreales</taxon>
        <taxon>Dioscoreaceae</taxon>
        <taxon>Dioscorea</taxon>
    </lineage>
</organism>
<dbReference type="PANTHER" id="PTHR33059">
    <property type="entry name" value="FCS-LIKE ZINC FINGER 5"/>
    <property type="match status" value="1"/>
</dbReference>
<dbReference type="InterPro" id="IPR007650">
    <property type="entry name" value="Zf-FLZ_dom"/>
</dbReference>
<gene>
    <name evidence="7" type="ORF">J5N97_003665</name>
</gene>
<comment type="caution">
    <text evidence="7">The sequence shown here is derived from an EMBL/GenBank/DDBJ whole genome shotgun (WGS) entry which is preliminary data.</text>
</comment>
<sequence length="139" mass="15555">MALDLHSSCVHDPKMSEALFRKRPRVPTMTRTTSMKEFSPLISIPTEFEDAYKTCRISTVISTTPKGLETSLNEVCQKPESGAMALGFLHSCGTCRRLLGSGRDIYIYRGDSAFCSQECREQHIKQEARKRSSTSLSNS</sequence>
<comment type="similarity">
    <text evidence="2">Belongs to the FLZ family.</text>
</comment>
<dbReference type="Pfam" id="PF04570">
    <property type="entry name" value="zf-FLZ"/>
    <property type="match status" value="1"/>
</dbReference>
<keyword evidence="4" id="KW-0479">Metal-binding</keyword>
<evidence type="ECO:0000256" key="2">
    <source>
        <dbReference type="ARBA" id="ARBA00009374"/>
    </source>
</evidence>
<name>A0A9D5HQM4_9LILI</name>
<keyword evidence="8" id="KW-1185">Reference proteome</keyword>
<evidence type="ECO:0000313" key="7">
    <source>
        <dbReference type="EMBL" id="KAJ0985309.1"/>
    </source>
</evidence>
<dbReference type="PROSITE" id="PS51795">
    <property type="entry name" value="ZF_FLZ"/>
    <property type="match status" value="1"/>
</dbReference>
<dbReference type="PANTHER" id="PTHR33059:SF4">
    <property type="entry name" value="FCS-LIKE ZINC FINGER 5"/>
    <property type="match status" value="1"/>
</dbReference>